<dbReference type="RefSeq" id="WP_002015155.1">
    <property type="nucleotide sequence ID" value="NZ_AP014650.1"/>
</dbReference>
<protein>
    <submittedName>
        <fullName evidence="4">Uncharacterized protein</fullName>
    </submittedName>
</protein>
<dbReference type="EMBL" id="KT779035">
    <property type="protein sequence ID" value="ALG88306.1"/>
    <property type="molecule type" value="Genomic_DNA"/>
</dbReference>
<evidence type="ECO:0000313" key="8">
    <source>
        <dbReference type="Proteomes" id="UP000076296"/>
    </source>
</evidence>
<evidence type="ECO:0000313" key="7">
    <source>
        <dbReference type="EMBL" id="RTQ71102.1"/>
    </source>
</evidence>
<evidence type="ECO:0000313" key="12">
    <source>
        <dbReference type="Proteomes" id="UP000470018"/>
    </source>
</evidence>
<reference evidence="3 12" key="6">
    <citation type="submission" date="2020-02" db="EMBL/GenBank/DDBJ databases">
        <title>Whole genome shot-gun sequencing of clinical Carbapenem resistant A. baumannii.</title>
        <authorList>
            <person name="Veeraraghavan B."/>
            <person name="Mathur P."/>
            <person name="Vijayakumar S."/>
            <person name="Vasudevan K."/>
            <person name="Lincy M."/>
            <person name="Kirubananthan A."/>
        </authorList>
    </citation>
    <scope>NUCLEOTIDE SEQUENCE [LARGE SCALE GENOMIC DNA]</scope>
    <source>
        <strain evidence="3 12">SP816</strain>
    </source>
</reference>
<evidence type="ECO:0000313" key="2">
    <source>
        <dbReference type="EMBL" id="KZA14004.1"/>
    </source>
</evidence>
<sequence>MSSIRLNLMSPKTITEGVKKILNHLCLQEKDAEYLEFIKPKKFTPAPIECHLNVWVQCNKEGGSAVSGWMIAEDPKHHFVEAQYHTVWISPSGKLVDITPRQDKEKKVLFVPDYARPLKFNVSPDGNTIFFIYTNCKMQFKKIIVDIERVQIMSNSKFAIKHGFYKKG</sequence>
<geneLocation type="plasmid" evidence="1">
    <name>pD4</name>
</geneLocation>
<evidence type="ECO:0000313" key="11">
    <source>
        <dbReference type="Proteomes" id="UP000268239"/>
    </source>
</evidence>
<keyword evidence="1" id="KW-0614">Plasmid</keyword>
<evidence type="ECO:0000313" key="10">
    <source>
        <dbReference type="Proteomes" id="UP000223291"/>
    </source>
</evidence>
<proteinExistence type="predicted"/>
<dbReference type="EMBL" id="CP072271">
    <property type="protein sequence ID" value="QTK45572.1"/>
    <property type="molecule type" value="Genomic_DNA"/>
</dbReference>
<evidence type="ECO:0000313" key="1">
    <source>
        <dbReference type="EMBL" id="ALG88306.1"/>
    </source>
</evidence>
<name>A0A090BGF5_ACIBA</name>
<evidence type="ECO:0000313" key="6">
    <source>
        <dbReference type="EMBL" id="QTK45572.1"/>
    </source>
</evidence>
<reference evidence="6" key="7">
    <citation type="submission" date="2021-03" db="EMBL/GenBank/DDBJ databases">
        <title>Complete genome sequencing of Acinetobacter baumannii.</title>
        <authorList>
            <person name="Yadav B."/>
            <person name="Makwana N."/>
            <person name="Kharat A.S."/>
            <person name="Veeraraghavan B."/>
            <person name="Vijayakumar S."/>
            <person name="Priya M."/>
        </authorList>
    </citation>
    <scope>NUCLEOTIDE SEQUENCE</scope>
    <source>
        <strain evidence="6">KSK6</strain>
        <plasmid evidence="6">p1KSK6</plasmid>
    </source>
</reference>
<dbReference type="Proteomes" id="UP000664966">
    <property type="component" value="Plasmid p1KSK6"/>
</dbReference>
<dbReference type="PATRIC" id="fig|470.1369.peg.3676"/>
<dbReference type="EMBL" id="NGKM01000024">
    <property type="protein sequence ID" value="OWK65286.1"/>
    <property type="molecule type" value="Genomic_DNA"/>
</dbReference>
<reference evidence="2 8" key="2">
    <citation type="submission" date="2016-01" db="EMBL/GenBank/DDBJ databases">
        <title>Draft sequences of Acinetobacter baumannii isolates from wounded military personnel.</title>
        <authorList>
            <person name="Arivett B.A."/>
            <person name="Fiester S.E."/>
            <person name="Ream D.C."/>
            <person name="Actis L.A."/>
        </authorList>
    </citation>
    <scope>NUCLEOTIDE SEQUENCE [LARGE SCALE GENOMIC DNA]</scope>
    <source>
        <strain evidence="2 8">AB2828</strain>
    </source>
</reference>
<dbReference type="EMBL" id="RXLU01000116">
    <property type="protein sequence ID" value="RTQ71102.1"/>
    <property type="molecule type" value="Genomic_DNA"/>
</dbReference>
<dbReference type="EMBL" id="LRDT01000038">
    <property type="protein sequence ID" value="KZA14004.1"/>
    <property type="molecule type" value="Genomic_DNA"/>
</dbReference>
<evidence type="ECO:0000313" key="3">
    <source>
        <dbReference type="EMBL" id="NDW42210.1"/>
    </source>
</evidence>
<reference evidence="5 10" key="4">
    <citation type="submission" date="2017-09" db="EMBL/GenBank/DDBJ databases">
        <title>Draft genome of Acinetobacter baumannii strain I43, a mercury resistant bacteria.</title>
        <authorList>
            <person name="Siqueira K.A."/>
            <person name="Mello I.S."/>
            <person name="Mendes T.A."/>
            <person name="Soares M.A."/>
        </authorList>
    </citation>
    <scope>NUCLEOTIDE SEQUENCE [LARGE SCALE GENOMIC DNA]</scope>
    <source>
        <strain evidence="5 10">I43</strain>
    </source>
</reference>
<reference evidence="1" key="1">
    <citation type="submission" date="2015-09" db="EMBL/GenBank/DDBJ databases">
        <title>Conjugative plasmids carrying the sulphonamide resistance gene sul2.</title>
        <authorList>
            <person name="Hamidian M."/>
            <person name="Holt K.E."/>
            <person name="Pickard D."/>
            <person name="Hall R.M."/>
        </authorList>
    </citation>
    <scope>NUCLEOTIDE SEQUENCE</scope>
    <source>
        <strain evidence="1">D4</strain>
        <plasmid evidence="1">pD4</plasmid>
    </source>
</reference>
<organism evidence="4 9">
    <name type="scientific">Acinetobacter baumannii</name>
    <dbReference type="NCBI Taxonomy" id="470"/>
    <lineage>
        <taxon>Bacteria</taxon>
        <taxon>Pseudomonadati</taxon>
        <taxon>Pseudomonadota</taxon>
        <taxon>Gammaproteobacteria</taxon>
        <taxon>Moraxellales</taxon>
        <taxon>Moraxellaceae</taxon>
        <taxon>Acinetobacter</taxon>
        <taxon>Acinetobacter calcoaceticus/baumannii complex</taxon>
    </lineage>
</organism>
<evidence type="ECO:0000313" key="5">
    <source>
        <dbReference type="EMBL" id="PHQ01532.1"/>
    </source>
</evidence>
<dbReference type="EMBL" id="JAAGTY010000015">
    <property type="protein sequence ID" value="NDW42210.1"/>
    <property type="molecule type" value="Genomic_DNA"/>
</dbReference>
<dbReference type="Proteomes" id="UP000223291">
    <property type="component" value="Unassembled WGS sequence"/>
</dbReference>
<gene>
    <name evidence="4" type="ORF">CBE85_17445</name>
    <name evidence="5" type="ORF">CPI82_16930</name>
    <name evidence="7" type="ORF">EJ062_16910</name>
    <name evidence="3" type="ORF">G3N53_14125</name>
    <name evidence="6" type="ORF">J6E47_20565</name>
    <name evidence="2" type="ORF">LV35_02995</name>
</gene>
<evidence type="ECO:0000313" key="9">
    <source>
        <dbReference type="Proteomes" id="UP000197394"/>
    </source>
</evidence>
<dbReference type="Proteomes" id="UP000197394">
    <property type="component" value="Unassembled WGS sequence"/>
</dbReference>
<dbReference type="Proteomes" id="UP000076296">
    <property type="component" value="Unassembled WGS sequence"/>
</dbReference>
<evidence type="ECO:0000313" key="13">
    <source>
        <dbReference type="Proteomes" id="UP000664966"/>
    </source>
</evidence>
<dbReference type="Proteomes" id="UP000268239">
    <property type="component" value="Unassembled WGS sequence"/>
</dbReference>
<accession>A0A090BGF5</accession>
<geneLocation type="plasmid" evidence="6 13">
    <name>p1KSK6</name>
</geneLocation>
<dbReference type="Proteomes" id="UP000470018">
    <property type="component" value="Unassembled WGS sequence"/>
</dbReference>
<dbReference type="AlphaFoldDB" id="A0A090BGF5"/>
<reference evidence="4 9" key="3">
    <citation type="submission" date="2017-05" db="EMBL/GenBank/DDBJ databases">
        <title>Draft genome sequence of MDR A. baumannii AB360.</title>
        <authorList>
            <person name="Wareham D.W."/>
            <person name="Bean D.C."/>
        </authorList>
    </citation>
    <scope>NUCLEOTIDE SEQUENCE [LARGE SCALE GENOMIC DNA]</scope>
    <source>
        <strain evidence="4 9">AB360</strain>
    </source>
</reference>
<dbReference type="EMBL" id="NXDV01000016">
    <property type="protein sequence ID" value="PHQ01532.1"/>
    <property type="molecule type" value="Genomic_DNA"/>
</dbReference>
<reference evidence="7 11" key="5">
    <citation type="submission" date="2018-12" db="EMBL/GenBank/DDBJ databases">
        <title>Draft Genome Sequences Human Pathogenic Acinetobacter baumannii Strains.</title>
        <authorList>
            <person name="Madhi M."/>
            <person name="Ronco T."/>
            <person name="Olsen R.H."/>
            <person name="Hassani A."/>
        </authorList>
    </citation>
    <scope>NUCLEOTIDE SEQUENCE [LARGE SCALE GENOMIC DNA]</scope>
    <source>
        <strain evidence="7 11">AB3</strain>
    </source>
</reference>
<evidence type="ECO:0000313" key="4">
    <source>
        <dbReference type="EMBL" id="OWK65286.1"/>
    </source>
</evidence>